<reference evidence="1 2" key="1">
    <citation type="submission" date="2018-02" db="EMBL/GenBank/DDBJ databases">
        <authorList>
            <person name="Cohen D.B."/>
            <person name="Kent A.D."/>
        </authorList>
    </citation>
    <scope>NUCLEOTIDE SEQUENCE [LARGE SCALE GENOMIC DNA]</scope>
    <source>
        <strain evidence="1 2">ULC007</strain>
    </source>
</reference>
<keyword evidence="2" id="KW-1185">Reference proteome</keyword>
<evidence type="ECO:0000313" key="1">
    <source>
        <dbReference type="EMBL" id="PSB21859.1"/>
    </source>
</evidence>
<dbReference type="RefSeq" id="WP_073068884.1">
    <property type="nucleotide sequence ID" value="NZ_MPPI01000001.1"/>
</dbReference>
<comment type="caution">
    <text evidence="1">The sequence shown here is derived from an EMBL/GenBank/DDBJ whole genome shotgun (WGS) entry which is preliminary data.</text>
</comment>
<reference evidence="1 2" key="2">
    <citation type="submission" date="2018-03" db="EMBL/GenBank/DDBJ databases">
        <title>The ancient ancestry and fast evolution of plastids.</title>
        <authorList>
            <person name="Moore K.R."/>
            <person name="Magnabosco C."/>
            <person name="Momper L."/>
            <person name="Gold D.A."/>
            <person name="Bosak T."/>
            <person name="Fournier G.P."/>
        </authorList>
    </citation>
    <scope>NUCLEOTIDE SEQUENCE [LARGE SCALE GENOMIC DNA]</scope>
    <source>
        <strain evidence="1 2">ULC007</strain>
    </source>
</reference>
<protein>
    <submittedName>
        <fullName evidence="1">Uncharacterized protein</fullName>
    </submittedName>
</protein>
<organism evidence="1 2">
    <name type="scientific">Phormidesmis priestleyi ULC007</name>
    <dbReference type="NCBI Taxonomy" id="1920490"/>
    <lineage>
        <taxon>Bacteria</taxon>
        <taxon>Bacillati</taxon>
        <taxon>Cyanobacteriota</taxon>
        <taxon>Cyanophyceae</taxon>
        <taxon>Leptolyngbyales</taxon>
        <taxon>Leptolyngbyaceae</taxon>
        <taxon>Phormidesmis</taxon>
    </lineage>
</organism>
<dbReference type="OrthoDB" id="573946at2"/>
<dbReference type="EMBL" id="PVWG01000001">
    <property type="protein sequence ID" value="PSB21859.1"/>
    <property type="molecule type" value="Genomic_DNA"/>
</dbReference>
<dbReference type="AlphaFoldDB" id="A0A2T1DN19"/>
<dbReference type="STRING" id="1920490.GCA_001895925_00557"/>
<name>A0A2T1DN19_9CYAN</name>
<sequence>MLEAIESLSIDDQAALLEIIQRRLIEHRRAEIANNIAQTKAAHQAGTVFRGTVEDAIAELNR</sequence>
<evidence type="ECO:0000313" key="2">
    <source>
        <dbReference type="Proteomes" id="UP000238634"/>
    </source>
</evidence>
<gene>
    <name evidence="1" type="ORF">C7B65_00055</name>
</gene>
<accession>A0A2T1DN19</accession>
<proteinExistence type="predicted"/>
<dbReference type="Proteomes" id="UP000238634">
    <property type="component" value="Unassembled WGS sequence"/>
</dbReference>